<dbReference type="PANTHER" id="PTHR37422">
    <property type="entry name" value="TEICHURONIC ACID BIOSYNTHESIS PROTEIN TUAE"/>
    <property type="match status" value="1"/>
</dbReference>
<evidence type="ECO:0000256" key="3">
    <source>
        <dbReference type="ARBA" id="ARBA00022989"/>
    </source>
</evidence>
<feature type="transmembrane region" description="Helical" evidence="5">
    <location>
        <begin position="163"/>
        <end position="183"/>
    </location>
</feature>
<dbReference type="RefSeq" id="WP_004748223.1">
    <property type="nucleotide sequence ID" value="NZ_AFWI01000200.1"/>
</dbReference>
<feature type="transmembrane region" description="Helical" evidence="5">
    <location>
        <begin position="67"/>
        <end position="85"/>
    </location>
</feature>
<dbReference type="STRING" id="1051646.IX91_18905"/>
<feature type="transmembrane region" description="Helical" evidence="5">
    <location>
        <begin position="232"/>
        <end position="253"/>
    </location>
</feature>
<keyword evidence="3 5" id="KW-1133">Transmembrane helix</keyword>
<evidence type="ECO:0000256" key="1">
    <source>
        <dbReference type="ARBA" id="ARBA00004141"/>
    </source>
</evidence>
<dbReference type="KEGG" id="vtu:IX91_18905"/>
<reference evidence="7 10" key="3">
    <citation type="submission" date="2014-08" db="EMBL/GenBank/DDBJ databases">
        <title>First Complete Genome Sequence of the Shellfish Pathogen Vibrio tubiashii.</title>
        <authorList>
            <person name="Richards G.P."/>
            <person name="Needleman D.S."/>
            <person name="Watson M.A."/>
            <person name="Bono J.L."/>
        </authorList>
    </citation>
    <scope>NUCLEOTIDE SEQUENCE [LARGE SCALE GENOMIC DNA]</scope>
    <source>
        <strain evidence="7 10">ATCC 19109</strain>
    </source>
</reference>
<dbReference type="GO" id="GO:0016020">
    <property type="term" value="C:membrane"/>
    <property type="evidence" value="ECO:0007669"/>
    <property type="project" value="UniProtKB-SubCell"/>
</dbReference>
<dbReference type="Proteomes" id="UP000003836">
    <property type="component" value="Unassembled WGS sequence"/>
</dbReference>
<dbReference type="PATRIC" id="fig|1051646.9.peg.3698"/>
<evidence type="ECO:0000313" key="10">
    <source>
        <dbReference type="Proteomes" id="UP000030071"/>
    </source>
</evidence>
<dbReference type="EMBL" id="AFWI01000200">
    <property type="protein sequence ID" value="EGU48122.1"/>
    <property type="molecule type" value="Genomic_DNA"/>
</dbReference>
<evidence type="ECO:0000259" key="6">
    <source>
        <dbReference type="Pfam" id="PF04932"/>
    </source>
</evidence>
<dbReference type="GeneID" id="23446803"/>
<name>F9TC69_9VIBR</name>
<feature type="transmembrane region" description="Helical" evidence="5">
    <location>
        <begin position="359"/>
        <end position="392"/>
    </location>
</feature>
<evidence type="ECO:0000256" key="2">
    <source>
        <dbReference type="ARBA" id="ARBA00022692"/>
    </source>
</evidence>
<dbReference type="Proteomes" id="UP000030071">
    <property type="component" value="Chromosome 2"/>
</dbReference>
<sequence length="410" mass="45833">MIIRISNNLLLTLYAVLIIFTVSTFRNRGVESSGFDLQLIIKALVWLMCGAVSLFFMLRVNIRPSSWTQALILVYAIFILMQSPLSPAGSYSIMASVVFMIFVVANLVIFNLFDHSRAIEVFLKASLVLCFMSLVFYFLFPSIALQEYWNDLGYIEGVRFKGIASNANAIGQVASISLFLLIVSSTHTEMTLSRLVVMLGVLSVLVLSQSRTSMLALVVATSYFLLHKRYAYILYVLVAGFTIGAIVWVSELYMHVLPSLSRSGGVEELFTFTGRTLIWEVVVDLISDKPWTGYGYASSKTLIPLNFETSWGWTTVNSHQFILQLLLSTGFIGSIPILLILLTQLYFLITFKAKLSSSLFIFVLITGILESGAIGPIPNYLTLVWLITISVLFKEFKLERLPNETSNTNS</sequence>
<protein>
    <submittedName>
        <fullName evidence="7">Exopolysaccharide biosynthesis protein</fullName>
    </submittedName>
    <submittedName>
        <fullName evidence="8">Exopolysaccharide production protein</fullName>
    </submittedName>
</protein>
<accession>F9TC69</accession>
<dbReference type="AlphaFoldDB" id="F9TC69"/>
<feature type="transmembrane region" description="Helical" evidence="5">
    <location>
        <begin position="40"/>
        <end position="60"/>
    </location>
</feature>
<keyword evidence="4 5" id="KW-0472">Membrane</keyword>
<proteinExistence type="predicted"/>
<feature type="transmembrane region" description="Helical" evidence="5">
    <location>
        <begin position="91"/>
        <end position="113"/>
    </location>
</feature>
<gene>
    <name evidence="7" type="ORF">IX91_18905</name>
    <name evidence="8" type="ORF">VITU9109_01617</name>
</gene>
<dbReference type="HOGENOM" id="CLU_670739_0_0_6"/>
<keyword evidence="9" id="KW-1185">Reference proteome</keyword>
<feature type="transmembrane region" description="Helical" evidence="5">
    <location>
        <begin position="325"/>
        <end position="347"/>
    </location>
</feature>
<dbReference type="EMBL" id="CP009355">
    <property type="protein sequence ID" value="AIW16169.1"/>
    <property type="molecule type" value="Genomic_DNA"/>
</dbReference>
<keyword evidence="2 5" id="KW-0812">Transmembrane</keyword>
<dbReference type="Pfam" id="PF04932">
    <property type="entry name" value="Wzy_C"/>
    <property type="match status" value="1"/>
</dbReference>
<reference evidence="8 9" key="2">
    <citation type="journal article" date="2012" name="Int. J. Syst. Evol. Microbiol.">
        <title>Vibrio caribbeanicus sp. nov., isolated from the marine sponge Scleritoderma cyanea.</title>
        <authorList>
            <person name="Hoffmann M."/>
            <person name="Monday S.R."/>
            <person name="Allard M.W."/>
            <person name="Strain E.A."/>
            <person name="Whittaker P."/>
            <person name="Naum M."/>
            <person name="McCarthy P.J."/>
            <person name="Lopez J.V."/>
            <person name="Fischer M."/>
            <person name="Brown E.W."/>
        </authorList>
    </citation>
    <scope>NUCLEOTIDE SEQUENCE [LARGE SCALE GENOMIC DNA]</scope>
    <source>
        <strain evidence="8 9">ATCC 19109</strain>
    </source>
</reference>
<comment type="subcellular location">
    <subcellularLocation>
        <location evidence="1">Membrane</location>
        <topology evidence="1">Multi-pass membrane protein</topology>
    </subcellularLocation>
</comment>
<reference evidence="8" key="1">
    <citation type="submission" date="2011-08" db="EMBL/GenBank/DDBJ databases">
        <authorList>
            <person name="Hoffman M."/>
            <person name="Strain E.A."/>
            <person name="Brown E."/>
            <person name="Allard M.W."/>
        </authorList>
    </citation>
    <scope>NUCLEOTIDE SEQUENCE</scope>
    <source>
        <strain evidence="8">ATCC 19109</strain>
    </source>
</reference>
<organism evidence="7 10">
    <name type="scientific">Vibrio tubiashii ATCC 19109</name>
    <dbReference type="NCBI Taxonomy" id="1051646"/>
    <lineage>
        <taxon>Bacteria</taxon>
        <taxon>Pseudomonadati</taxon>
        <taxon>Pseudomonadota</taxon>
        <taxon>Gammaproteobacteria</taxon>
        <taxon>Vibrionales</taxon>
        <taxon>Vibrionaceae</taxon>
        <taxon>Vibrio</taxon>
        <taxon>Vibrio oreintalis group</taxon>
    </lineage>
</organism>
<dbReference type="PANTHER" id="PTHR37422:SF13">
    <property type="entry name" value="LIPOPOLYSACCHARIDE BIOSYNTHESIS PROTEIN PA4999-RELATED"/>
    <property type="match status" value="1"/>
</dbReference>
<dbReference type="InterPro" id="IPR051533">
    <property type="entry name" value="WaaL-like"/>
</dbReference>
<dbReference type="eggNOG" id="COG3307">
    <property type="taxonomic scope" value="Bacteria"/>
</dbReference>
<feature type="transmembrane region" description="Helical" evidence="5">
    <location>
        <begin position="125"/>
        <end position="143"/>
    </location>
</feature>
<feature type="domain" description="O-antigen ligase-related" evidence="6">
    <location>
        <begin position="198"/>
        <end position="335"/>
    </location>
</feature>
<evidence type="ECO:0000256" key="4">
    <source>
        <dbReference type="ARBA" id="ARBA00023136"/>
    </source>
</evidence>
<evidence type="ECO:0000313" key="9">
    <source>
        <dbReference type="Proteomes" id="UP000003836"/>
    </source>
</evidence>
<dbReference type="InterPro" id="IPR007016">
    <property type="entry name" value="O-antigen_ligase-rel_domated"/>
</dbReference>
<evidence type="ECO:0000313" key="7">
    <source>
        <dbReference type="EMBL" id="AIW16169.1"/>
    </source>
</evidence>
<evidence type="ECO:0000313" key="8">
    <source>
        <dbReference type="EMBL" id="EGU48122.1"/>
    </source>
</evidence>
<evidence type="ECO:0000256" key="5">
    <source>
        <dbReference type="SAM" id="Phobius"/>
    </source>
</evidence>